<dbReference type="OrthoDB" id="9789836at2"/>
<dbReference type="Gene3D" id="3.40.140.80">
    <property type="match status" value="1"/>
</dbReference>
<dbReference type="HOGENOM" id="CLU_085042_0_0_0"/>
<evidence type="ECO:0000313" key="4">
    <source>
        <dbReference type="Proteomes" id="UP000007102"/>
    </source>
</evidence>
<dbReference type="InterPro" id="IPR053174">
    <property type="entry name" value="LpxI"/>
</dbReference>
<dbReference type="InterPro" id="IPR010415">
    <property type="entry name" value="LpxI_C"/>
</dbReference>
<dbReference type="RefSeq" id="WP_013638471.1">
    <property type="nucleotide sequence ID" value="NC_015185.1"/>
</dbReference>
<feature type="domain" description="LpxI C-terminal" evidence="1">
    <location>
        <begin position="141"/>
        <end position="262"/>
    </location>
</feature>
<dbReference type="Pfam" id="PF17930">
    <property type="entry name" value="LpxI_N"/>
    <property type="match status" value="1"/>
</dbReference>
<dbReference type="KEGG" id="dte:Dester_0878"/>
<dbReference type="eggNOG" id="COG3494">
    <property type="taxonomic scope" value="Bacteria"/>
</dbReference>
<accession>F0S3U6</accession>
<dbReference type="PANTHER" id="PTHR39962:SF1">
    <property type="entry name" value="LPXI FAMILY PROTEIN"/>
    <property type="match status" value="1"/>
</dbReference>
<dbReference type="InterPro" id="IPR041255">
    <property type="entry name" value="LpxI_N"/>
</dbReference>
<reference evidence="3 4" key="1">
    <citation type="journal article" date="2011" name="Stand. Genomic Sci.">
        <title>Complete genome sequence of the thermophilic sulfur-reducer Desulfurobacterium thermolithotrophum type strain (BSA(T)) from a deep-sea hydrothermal vent.</title>
        <authorList>
            <person name="Goker M."/>
            <person name="Daligault H."/>
            <person name="Mwirichia R."/>
            <person name="Lapidus A."/>
            <person name="Lucas S."/>
            <person name="Deshpande S."/>
            <person name="Pagani I."/>
            <person name="Tapia R."/>
            <person name="Cheng J.F."/>
            <person name="Goodwin L."/>
            <person name="Pitluck S."/>
            <person name="Liolios K."/>
            <person name="Ivanova N."/>
            <person name="Mavromatis K."/>
            <person name="Mikhailova N."/>
            <person name="Pati A."/>
            <person name="Chen A."/>
            <person name="Palaniappan K."/>
            <person name="Han C."/>
            <person name="Land M."/>
            <person name="Hauser L."/>
            <person name="Pan C."/>
            <person name="Brambilla E.M."/>
            <person name="Rohde M."/>
            <person name="Spring S."/>
            <person name="Sikorski J."/>
            <person name="Wirth R."/>
            <person name="Detter J.C."/>
            <person name="Woyke T."/>
            <person name="Bristow J."/>
            <person name="Eisen J.A."/>
            <person name="Markowitz V."/>
            <person name="Hugenholtz P."/>
            <person name="Kyrpides N.C."/>
            <person name="Klenk H.P."/>
        </authorList>
    </citation>
    <scope>NUCLEOTIDE SEQUENCE [LARGE SCALE GENOMIC DNA]</scope>
    <source>
        <strain evidence="4">DSM 11699 / BSA</strain>
    </source>
</reference>
<reference evidence="4" key="2">
    <citation type="submission" date="2011-02" db="EMBL/GenBank/DDBJ databases">
        <title>The complete genome of Desulfurobacterium thermolithotrophum DSM 11699.</title>
        <authorList>
            <consortium name="US DOE Joint Genome Institute (JGI-PGF)"/>
            <person name="Lucas S."/>
            <person name="Copeland A."/>
            <person name="Lapidus A."/>
            <person name="Bruce D."/>
            <person name="Goodwin L."/>
            <person name="Pitluck S."/>
            <person name="Kyrpides N."/>
            <person name="Mavromatis K."/>
            <person name="Pagani I."/>
            <person name="Ivanova N."/>
            <person name="Mikhailova N."/>
            <person name="Daligault H."/>
            <person name="Detter J.C."/>
            <person name="Tapia R."/>
            <person name="Han C."/>
            <person name="Land M."/>
            <person name="Hauser L."/>
            <person name="Markowitz V."/>
            <person name="Cheng J.-F."/>
            <person name="Hugenholtz P."/>
            <person name="Woyke T."/>
            <person name="Wu D."/>
            <person name="Spring S."/>
            <person name="Brambilla E."/>
            <person name="Klenk H.-P."/>
            <person name="Eisen J.A."/>
        </authorList>
    </citation>
    <scope>NUCLEOTIDE SEQUENCE [LARGE SCALE GENOMIC DNA]</scope>
    <source>
        <strain evidence="4">DSM 11699 / BSA</strain>
    </source>
</reference>
<proteinExistence type="predicted"/>
<dbReference type="AlphaFoldDB" id="F0S3U6"/>
<dbReference type="Pfam" id="PF06230">
    <property type="entry name" value="LpxI_C"/>
    <property type="match status" value="1"/>
</dbReference>
<name>F0S3U6_DESTD</name>
<dbReference type="STRING" id="868864.Dester_0878"/>
<organism evidence="3 4">
    <name type="scientific">Desulfurobacterium thermolithotrophum (strain DSM 11699 / BSA)</name>
    <dbReference type="NCBI Taxonomy" id="868864"/>
    <lineage>
        <taxon>Bacteria</taxon>
        <taxon>Pseudomonadati</taxon>
        <taxon>Aquificota</taxon>
        <taxon>Aquificia</taxon>
        <taxon>Desulfurobacteriales</taxon>
        <taxon>Desulfurobacteriaceae</taxon>
        <taxon>Desulfurobacterium</taxon>
    </lineage>
</organism>
<sequence length="264" mass="29278">MKVGLLAGKGELPLEFLKSAKEKDIRTITFSLEGITSPEVERYSDKVIWIKPFKLGKFLRTLKKEEIREIAILGKVEHKNAISLSGFDLKALTFIASLRDRKPETIIKGIISEIENIGVRVIEPTKYLLHLFQEPGIICGELTDKLKEDAEFGMKIAKEIASLDIGQTVVVKDKTVIAVEGIEGTDKCIERGAELAGKGFIVCKAARKNQDMRVDVPTVGAKTIELIGKLKGRALIFEANKTFLLNKEEAVRLSRKYGITVIAV</sequence>
<evidence type="ECO:0000259" key="2">
    <source>
        <dbReference type="Pfam" id="PF17930"/>
    </source>
</evidence>
<dbReference type="Gene3D" id="3.40.50.20">
    <property type="match status" value="1"/>
</dbReference>
<evidence type="ECO:0000259" key="1">
    <source>
        <dbReference type="Pfam" id="PF06230"/>
    </source>
</evidence>
<evidence type="ECO:0008006" key="5">
    <source>
        <dbReference type="Google" id="ProtNLM"/>
    </source>
</evidence>
<keyword evidence="4" id="KW-1185">Reference proteome</keyword>
<feature type="domain" description="LpxI N-terminal" evidence="2">
    <location>
        <begin position="2"/>
        <end position="130"/>
    </location>
</feature>
<gene>
    <name evidence="3" type="ordered locus">Dester_0878</name>
</gene>
<dbReference type="InterPro" id="IPR043167">
    <property type="entry name" value="LpxI_C_sf"/>
</dbReference>
<dbReference type="InParanoid" id="F0S3U6"/>
<dbReference type="PANTHER" id="PTHR39962">
    <property type="entry name" value="BLL4848 PROTEIN"/>
    <property type="match status" value="1"/>
</dbReference>
<dbReference type="EMBL" id="CP002543">
    <property type="protein sequence ID" value="ADY73518.1"/>
    <property type="molecule type" value="Genomic_DNA"/>
</dbReference>
<evidence type="ECO:0000313" key="3">
    <source>
        <dbReference type="EMBL" id="ADY73518.1"/>
    </source>
</evidence>
<protein>
    <recommendedName>
        <fullName evidence="5">LpxI C-terminal domain-containing protein</fullName>
    </recommendedName>
</protein>
<dbReference type="Proteomes" id="UP000007102">
    <property type="component" value="Chromosome"/>
</dbReference>